<evidence type="ECO:0000256" key="1">
    <source>
        <dbReference type="SAM" id="MobiDB-lite"/>
    </source>
</evidence>
<keyword evidence="3" id="KW-1185">Reference proteome</keyword>
<dbReference type="Proteomes" id="UP000595437">
    <property type="component" value="Chromosome 4"/>
</dbReference>
<feature type="compositionally biased region" description="Polar residues" evidence="1">
    <location>
        <begin position="61"/>
        <end position="70"/>
    </location>
</feature>
<evidence type="ECO:0008006" key="4">
    <source>
        <dbReference type="Google" id="ProtNLM"/>
    </source>
</evidence>
<sequence>AGSFILPFAIENLIGKYGFRGATLILGSCMLHICISAALYRPIAYHAAIMRLHRKRDKSQNTDLEALSNTEPDKAKNTKTGVPLSEVDNISICSSASSHFHHHHSYDHLYHHNNNISSSNLHALRGSIGSLARSLPPGLEHNCGSHLRQSSNVNSHEELYWPEAKSSEKPHNHTFTVWNTLDPEATVFSTTGEPALTMQVIRPWKRSSGGQARTHELLVLQQSILQEGKHYI</sequence>
<dbReference type="EMBL" id="CP045893">
    <property type="protein sequence ID" value="QQP53869.1"/>
    <property type="molecule type" value="Genomic_DNA"/>
</dbReference>
<gene>
    <name evidence="2" type="ORF">FKW44_006500</name>
</gene>
<protein>
    <recommendedName>
        <fullName evidence="4">Monocarboxylate transporter 12</fullName>
    </recommendedName>
</protein>
<evidence type="ECO:0000313" key="2">
    <source>
        <dbReference type="EMBL" id="QQP53869.1"/>
    </source>
</evidence>
<evidence type="ECO:0000313" key="3">
    <source>
        <dbReference type="Proteomes" id="UP000595437"/>
    </source>
</evidence>
<reference evidence="3" key="1">
    <citation type="submission" date="2021-01" db="EMBL/GenBank/DDBJ databases">
        <title>Caligus Genome Assembly.</title>
        <authorList>
            <person name="Gallardo-Escarate C."/>
        </authorList>
    </citation>
    <scope>NUCLEOTIDE SEQUENCE [LARGE SCALE GENOMIC DNA]</scope>
</reference>
<proteinExistence type="predicted"/>
<dbReference type="AlphaFoldDB" id="A0A7T8QSX0"/>
<dbReference type="OrthoDB" id="2213137at2759"/>
<feature type="non-terminal residue" evidence="2">
    <location>
        <position position="232"/>
    </location>
</feature>
<feature type="region of interest" description="Disordered" evidence="1">
    <location>
        <begin position="59"/>
        <end position="81"/>
    </location>
</feature>
<organism evidence="2 3">
    <name type="scientific">Caligus rogercresseyi</name>
    <name type="common">Sea louse</name>
    <dbReference type="NCBI Taxonomy" id="217165"/>
    <lineage>
        <taxon>Eukaryota</taxon>
        <taxon>Metazoa</taxon>
        <taxon>Ecdysozoa</taxon>
        <taxon>Arthropoda</taxon>
        <taxon>Crustacea</taxon>
        <taxon>Multicrustacea</taxon>
        <taxon>Hexanauplia</taxon>
        <taxon>Copepoda</taxon>
        <taxon>Siphonostomatoida</taxon>
        <taxon>Caligidae</taxon>
        <taxon>Caligus</taxon>
    </lineage>
</organism>
<name>A0A7T8QSX0_CALRO</name>
<accession>A0A7T8QSX0</accession>